<evidence type="ECO:0000313" key="4">
    <source>
        <dbReference type="Proteomes" id="UP000594800"/>
    </source>
</evidence>
<dbReference type="KEGG" id="poz:I0K15_16225"/>
<dbReference type="InterPro" id="IPR006315">
    <property type="entry name" value="OM_autotransptr_brl_dom"/>
</dbReference>
<organism evidence="3 4">
    <name type="scientific">Pontivivens ytuae</name>
    <dbReference type="NCBI Taxonomy" id="2789856"/>
    <lineage>
        <taxon>Bacteria</taxon>
        <taxon>Pseudomonadati</taxon>
        <taxon>Pseudomonadota</taxon>
        <taxon>Alphaproteobacteria</taxon>
        <taxon>Rhodobacterales</taxon>
        <taxon>Paracoccaceae</taxon>
        <taxon>Pontivivens</taxon>
    </lineage>
</organism>
<dbReference type="PANTHER" id="PTHR35037:SF3">
    <property type="entry name" value="C-TERMINAL REGION OF AIDA-LIKE PROTEIN"/>
    <property type="match status" value="1"/>
</dbReference>
<proteinExistence type="predicted"/>
<dbReference type="InterPro" id="IPR011050">
    <property type="entry name" value="Pectin_lyase_fold/virulence"/>
</dbReference>
<dbReference type="InterPro" id="IPR036709">
    <property type="entry name" value="Autotransporte_beta_dom_sf"/>
</dbReference>
<name>A0A7S9QBW8_9RHOB</name>
<dbReference type="SMART" id="SM00869">
    <property type="entry name" value="Autotransporter"/>
    <property type="match status" value="1"/>
</dbReference>
<dbReference type="Pfam" id="PF03797">
    <property type="entry name" value="Autotransporter"/>
    <property type="match status" value="1"/>
</dbReference>
<dbReference type="PANTHER" id="PTHR35037">
    <property type="entry name" value="C-TERMINAL REGION OF AIDA-LIKE PROTEIN"/>
    <property type="match status" value="1"/>
</dbReference>
<evidence type="ECO:0000313" key="3">
    <source>
        <dbReference type="EMBL" id="QPH53318.1"/>
    </source>
</evidence>
<evidence type="ECO:0000259" key="2">
    <source>
        <dbReference type="PROSITE" id="PS51208"/>
    </source>
</evidence>
<evidence type="ECO:0000256" key="1">
    <source>
        <dbReference type="ARBA" id="ARBA00022729"/>
    </source>
</evidence>
<dbReference type="SUPFAM" id="SSF103515">
    <property type="entry name" value="Autotransporter"/>
    <property type="match status" value="1"/>
</dbReference>
<dbReference type="Gene3D" id="2.40.128.130">
    <property type="entry name" value="Autotransporter beta-domain"/>
    <property type="match status" value="1"/>
</dbReference>
<dbReference type="InterPro" id="IPR012332">
    <property type="entry name" value="Autotransporter_pectin_lyase_C"/>
</dbReference>
<dbReference type="SUPFAM" id="SSF51126">
    <property type="entry name" value="Pectin lyase-like"/>
    <property type="match status" value="2"/>
</dbReference>
<dbReference type="InterPro" id="IPR013425">
    <property type="entry name" value="Autotrns_rpt"/>
</dbReference>
<dbReference type="Gene3D" id="2.160.20.20">
    <property type="match status" value="2"/>
</dbReference>
<dbReference type="NCBIfam" id="TIGR02601">
    <property type="entry name" value="autotrns_rpt"/>
    <property type="match status" value="6"/>
</dbReference>
<protein>
    <submittedName>
        <fullName evidence="3">Autotransporter domain-containing protein</fullName>
    </submittedName>
</protein>
<dbReference type="InterPro" id="IPR051551">
    <property type="entry name" value="Autotransporter_adhesion"/>
</dbReference>
<dbReference type="Pfam" id="PF12951">
    <property type="entry name" value="PATR"/>
    <property type="match status" value="7"/>
</dbReference>
<dbReference type="PROSITE" id="PS51208">
    <property type="entry name" value="AUTOTRANSPORTER"/>
    <property type="match status" value="1"/>
</dbReference>
<dbReference type="EMBL" id="CP064942">
    <property type="protein sequence ID" value="QPH53318.1"/>
    <property type="molecule type" value="Genomic_DNA"/>
</dbReference>
<dbReference type="InterPro" id="IPR005546">
    <property type="entry name" value="Autotransporte_beta"/>
</dbReference>
<sequence>MTKTGGGTLVLGRTNTYIGDTIVADGTLSIAADNRLGATSGALTLDGGFLRATESFTTSRATTLASTGGFDVESGDTLTHDGVISGTGSLTKTGDGTLILTGTNTYSGGTNVNGGTLSVGSDANLGAASGDITLNNGELQTTETFSTARDIVSNTGSISVDADTTLTVDGTISGSLLAAFGEGTLILNGANTVSDLNFGRGTLVLNDSQAAGSGTLNALGGTVRFGDGVDIGNTVTILAGSPSLDVASVGRATLSGNLVGGPGAPVEKIGTGTLVLSGDNIVGGGFQISEGTLSVSADENLGYSNADLVFSGGRLETTGTFSTARDFSISSLSRIDIAAGTTLTHDGLLRGSGDLFKSGAGTLVLDGANTHSGAVVVTQGTLALNHSEALGTGIVSFDFAPGGRIRYGDGVSIANELNVLQPGTLEVAGSDVAEQSGLIRTFAGEGEHGITKTGSGTLILSAANTYAGDTTINGGTLSVSSDGNLGDSGNGLVLSGGVLRSTADFTTERATTVTGTGGFDVAAGTTLTHEGLISGTGRLTLDGDGTLIVTSKLYGPDEPSYDPLAHSGGTTINSGTLQIGNRFNTSGSLGTGEVVNNGVLKLATGRRGTYANDISGTGTLVSSGNGSILLGNNSYGDTIIESSSFLQIGNEGTSGTLGTGTVHNSGVLVFERSDTHIVANDIVGETGFLWNRASGTTILLGTNEIESMAVIEGAIQIGNGGTSGTLGAGLSSINGELIFNRSGELTERTQLSGSGTIIQRGSGTVTLTGEGISFTGNTVVENGTLNVNNVLGGDLRTESGGTLGGSGTIEGNVTIEAGGTLAAGNSIGTLTVDSDLNLDAGSRLEIEVDPSGTTADLVAVGGRATLAGTAAHVGLAGDYAPSSSYTILTAAGGIDGTFGDVTSDFAFLDPRLTYGSNAVTLTLERNDIRFASTAHTANQAAAASGLEGLSFDNATYSAVTVLGEDDAAAAFDMLSGEVMASTTTSMVSGGQAINAFTSARARSITGPATPAVASFAPDPAFARGGPGDTPAWIRFLGTQSDIDGDGNAAGLDTRSAGTLVGLEGFALGSARLGVLAGYTRSNVDVGERASSADVDSYHLGVYGRTSVSGFALRGGVTASWHDIETDRTVVAGTMREDLSSDTNARSLQSFAEIAYGMPMESYAIEPYAALASVVVDSDGTTETGGSSALTSVDETTVTNFATVGARVGTTFDLGGMDATLRGGIGWRHAFGDVTPTTTNRIADGPDFTVSGTPITRNVALVELGVGLRTSANSSLHLSYDGEYGEGVRSHGAQLDFVFRF</sequence>
<keyword evidence="4" id="KW-1185">Reference proteome</keyword>
<accession>A0A7S9QBW8</accession>
<dbReference type="Proteomes" id="UP000594800">
    <property type="component" value="Chromosome"/>
</dbReference>
<dbReference type="RefSeq" id="WP_196102528.1">
    <property type="nucleotide sequence ID" value="NZ_CP064942.1"/>
</dbReference>
<keyword evidence="1" id="KW-0732">Signal</keyword>
<reference evidence="3 4" key="1">
    <citation type="submission" date="2020-11" db="EMBL/GenBank/DDBJ databases">
        <title>Description of Pontivivens ytuae sp. nov. isolated from deep sea sediment of Mariana Trench.</title>
        <authorList>
            <person name="Wang Z."/>
            <person name="Sun Q.-L."/>
            <person name="Xu X.-D."/>
            <person name="Tang Y.-Z."/>
            <person name="Zhang J."/>
        </authorList>
    </citation>
    <scope>NUCLEOTIDE SEQUENCE [LARGE SCALE GENOMIC DNA]</scope>
    <source>
        <strain evidence="3 4">MT2928</strain>
    </source>
</reference>
<dbReference type="GO" id="GO:0019867">
    <property type="term" value="C:outer membrane"/>
    <property type="evidence" value="ECO:0007669"/>
    <property type="project" value="InterPro"/>
</dbReference>
<gene>
    <name evidence="3" type="ORF">I0K15_16225</name>
</gene>
<feature type="domain" description="Autotransporter" evidence="2">
    <location>
        <begin position="1024"/>
        <end position="1300"/>
    </location>
</feature>
<dbReference type="NCBIfam" id="TIGR01414">
    <property type="entry name" value="autotrans_barl"/>
    <property type="match status" value="1"/>
</dbReference>